<dbReference type="GeneID" id="97995855"/>
<keyword evidence="2" id="KW-1133">Transmembrane helix</keyword>
<feature type="compositionally biased region" description="Low complexity" evidence="1">
    <location>
        <begin position="101"/>
        <end position="112"/>
    </location>
</feature>
<dbReference type="Proteomes" id="UP000260649">
    <property type="component" value="Unassembled WGS sequence"/>
</dbReference>
<dbReference type="RefSeq" id="WP_117142490.1">
    <property type="nucleotide sequence ID" value="NZ_CAKXKJ010000007.1"/>
</dbReference>
<name>A0A3E2B268_9FIRM</name>
<sequence>MDTFLSTLLTMSVTAALVAGIVMLLRLVLRPLPRWITCALWGVVFLRMICPVGLSLPVSLVPQAITSGAYVQHLLPAEPGPAQETVPVQDTPAPAEHTLSAGDGTPPAPAAPADIPRPALLTGVWAAGAGAALLWAAVSYARLRWQVAEAVPVEKGVYESDRVSTPFVCGLLRPRIYLPASLPAEDRHYVLLHERAHLHRRDHWTKPLAYLALCLHWFNPLLWLAYRLFCRDVEAACDQAVIRPLGREDTARYAATLLHLGCRSGFPAAVPLAFGTEDTKGRIRAVLSYRRPALWLILATAAACLAAGLFLLGDTNGRLEGRPVDEGMVFSYGETLPLPEPLLEELLALCNRYDGDLEPMSSLSFETDTRILLSGKKDHWEIFRGDHPLLVHTTSSGGKDRESQPYRMTGQLEQAYLAWEASLEEYLWVTRPDTLYTRRGCSLQTKQAAEQVLEELNLRAFTGPYTVEVFQGESPDPTILTVYLDTPPVLATDAARLIPYLDLASSALFALDDTLFYIDWTFGAQGSLHGTGSYMTYPDGLSGQDTPPQTQEAFRETYRQMKQAGSAAQITLFGRYRDTEQVLYCAPGYDGPFPLEAGRSHGIFSELWSDVFALTSFSDSQGVHYDTPYYRWQPQAANDQLTRYGVDPAQHQGEARWCIVENVFTQDTGYRLYEWDGNVFLGYTTPGQPAGPLSFLVQLESTPH</sequence>
<feature type="transmembrane region" description="Helical" evidence="2">
    <location>
        <begin position="293"/>
        <end position="312"/>
    </location>
</feature>
<dbReference type="OrthoDB" id="9804799at2"/>
<dbReference type="CDD" id="cd07341">
    <property type="entry name" value="M56_BlaR1_MecR1_like"/>
    <property type="match status" value="1"/>
</dbReference>
<dbReference type="PANTHER" id="PTHR34978">
    <property type="entry name" value="POSSIBLE SENSOR-TRANSDUCER PROTEIN BLAR"/>
    <property type="match status" value="1"/>
</dbReference>
<keyword evidence="2" id="KW-0472">Membrane</keyword>
<gene>
    <name evidence="4" type="ORF">DV520_08935</name>
</gene>
<comment type="caution">
    <text evidence="4">The sequence shown here is derived from an EMBL/GenBank/DDBJ whole genome shotgun (WGS) entry which is preliminary data.</text>
</comment>
<feature type="transmembrane region" description="Helical" evidence="2">
    <location>
        <begin position="6"/>
        <end position="28"/>
    </location>
</feature>
<evidence type="ECO:0000259" key="3">
    <source>
        <dbReference type="Pfam" id="PF05569"/>
    </source>
</evidence>
<dbReference type="InterPro" id="IPR052173">
    <property type="entry name" value="Beta-lactam_resp_regulator"/>
</dbReference>
<evidence type="ECO:0000256" key="1">
    <source>
        <dbReference type="SAM" id="MobiDB-lite"/>
    </source>
</evidence>
<evidence type="ECO:0000313" key="4">
    <source>
        <dbReference type="EMBL" id="RFT06120.1"/>
    </source>
</evidence>
<dbReference type="PANTHER" id="PTHR34978:SF3">
    <property type="entry name" value="SLR0241 PROTEIN"/>
    <property type="match status" value="1"/>
</dbReference>
<feature type="domain" description="Peptidase M56" evidence="3">
    <location>
        <begin position="7"/>
        <end position="285"/>
    </location>
</feature>
<keyword evidence="2" id="KW-0812">Transmembrane</keyword>
<evidence type="ECO:0000256" key="2">
    <source>
        <dbReference type="SAM" id="Phobius"/>
    </source>
</evidence>
<keyword evidence="5" id="KW-1185">Reference proteome</keyword>
<proteinExistence type="predicted"/>
<feature type="transmembrane region" description="Helical" evidence="2">
    <location>
        <begin position="35"/>
        <end position="54"/>
    </location>
</feature>
<dbReference type="EMBL" id="QQRQ01000016">
    <property type="protein sequence ID" value="RFT06120.1"/>
    <property type="molecule type" value="Genomic_DNA"/>
</dbReference>
<organism evidence="4 5">
    <name type="scientific">Evtepia gabavorous</name>
    <dbReference type="NCBI Taxonomy" id="2211183"/>
    <lineage>
        <taxon>Bacteria</taxon>
        <taxon>Bacillati</taxon>
        <taxon>Bacillota</taxon>
        <taxon>Clostridia</taxon>
        <taxon>Eubacteriales</taxon>
        <taxon>Evtepia</taxon>
    </lineage>
</organism>
<protein>
    <recommendedName>
        <fullName evidence="3">Peptidase M56 domain-containing protein</fullName>
    </recommendedName>
</protein>
<dbReference type="Pfam" id="PF05569">
    <property type="entry name" value="Peptidase_M56"/>
    <property type="match status" value="1"/>
</dbReference>
<feature type="region of interest" description="Disordered" evidence="1">
    <location>
        <begin position="81"/>
        <end position="112"/>
    </location>
</feature>
<dbReference type="AlphaFoldDB" id="A0A3E2B268"/>
<evidence type="ECO:0000313" key="5">
    <source>
        <dbReference type="Proteomes" id="UP000260649"/>
    </source>
</evidence>
<reference evidence="4 5" key="1">
    <citation type="submission" date="2018-07" db="EMBL/GenBank/DDBJ databases">
        <title>GABA Modulating Bacteria of the Human Gut Microbiota.</title>
        <authorList>
            <person name="Strandwitz P."/>
            <person name="Kim K.H."/>
            <person name="Terekhova D."/>
            <person name="Liu J.K."/>
            <person name="Sharma A."/>
            <person name="Levering J."/>
            <person name="Mcdonald D."/>
            <person name="Dietrich D."/>
            <person name="Ramadhar T.R."/>
            <person name="Lekbua A."/>
            <person name="Mroue N."/>
            <person name="Liston C."/>
            <person name="Stewart E.J."/>
            <person name="Dubin M.J."/>
            <person name="Zengler K."/>
            <person name="Knight R."/>
            <person name="Gilbert J.A."/>
            <person name="Clardy J."/>
            <person name="Lewis K."/>
        </authorList>
    </citation>
    <scope>NUCLEOTIDE SEQUENCE [LARGE SCALE GENOMIC DNA]</scope>
    <source>
        <strain evidence="4 5">KLE1738</strain>
    </source>
</reference>
<feature type="transmembrane region" description="Helical" evidence="2">
    <location>
        <begin position="119"/>
        <end position="138"/>
    </location>
</feature>
<accession>A0A3E2B268</accession>
<dbReference type="InterPro" id="IPR008756">
    <property type="entry name" value="Peptidase_M56"/>
</dbReference>